<dbReference type="Proteomes" id="UP001238163">
    <property type="component" value="Unassembled WGS sequence"/>
</dbReference>
<keyword evidence="2" id="KW-1185">Reference proteome</keyword>
<reference evidence="1" key="1">
    <citation type="submission" date="2023-07" db="EMBL/GenBank/DDBJ databases">
        <title>Genomic Encyclopedia of Type Strains, Phase IV (KMG-IV): sequencing the most valuable type-strain genomes for metagenomic binning, comparative biology and taxonomic classification.</title>
        <authorList>
            <person name="Goeker M."/>
        </authorList>
    </citation>
    <scope>NUCLEOTIDE SEQUENCE</scope>
    <source>
        <strain evidence="1">DSM 24202</strain>
    </source>
</reference>
<organism evidence="1 2">
    <name type="scientific">Oligosphaera ethanolica</name>
    <dbReference type="NCBI Taxonomy" id="760260"/>
    <lineage>
        <taxon>Bacteria</taxon>
        <taxon>Pseudomonadati</taxon>
        <taxon>Lentisphaerota</taxon>
        <taxon>Oligosphaeria</taxon>
        <taxon>Oligosphaerales</taxon>
        <taxon>Oligosphaeraceae</taxon>
        <taxon>Oligosphaera</taxon>
    </lineage>
</organism>
<accession>A0AAE4APU5</accession>
<dbReference type="AlphaFoldDB" id="A0AAE4APU5"/>
<comment type="caution">
    <text evidence="1">The sequence shown here is derived from an EMBL/GenBank/DDBJ whole genome shotgun (WGS) entry which is preliminary data.</text>
</comment>
<evidence type="ECO:0000313" key="1">
    <source>
        <dbReference type="EMBL" id="MDQ0290905.1"/>
    </source>
</evidence>
<gene>
    <name evidence="1" type="ORF">J3R75_003012</name>
</gene>
<evidence type="ECO:0000313" key="2">
    <source>
        <dbReference type="Proteomes" id="UP001238163"/>
    </source>
</evidence>
<name>A0AAE4APU5_9BACT</name>
<dbReference type="EMBL" id="JAUSVL010000001">
    <property type="protein sequence ID" value="MDQ0290905.1"/>
    <property type="molecule type" value="Genomic_DNA"/>
</dbReference>
<dbReference type="RefSeq" id="WP_307262943.1">
    <property type="nucleotide sequence ID" value="NZ_JAUSVL010000001.1"/>
</dbReference>
<protein>
    <submittedName>
        <fullName evidence="1">Uncharacterized protein</fullName>
    </submittedName>
</protein>
<sequence>MAVPLNRLEGRKFCVVFVKLVDPVTERVQLQCLRGRASIDRGKVSVYNEHGAVFTLPSVSLKNIMANDGTELLQDAEYFCFVRVDDSMQLVNKDSELFL</sequence>
<proteinExistence type="predicted"/>